<gene>
    <name evidence="1" type="ORF">M9H77_03399</name>
</gene>
<proteinExistence type="predicted"/>
<dbReference type="EMBL" id="CM044701">
    <property type="protein sequence ID" value="KAI5682171.1"/>
    <property type="molecule type" value="Genomic_DNA"/>
</dbReference>
<keyword evidence="2" id="KW-1185">Reference proteome</keyword>
<sequence>MEMVYFSRLRASSLTDRYIGYVLCNILNLYAIMAEPELDGRKEEKRVTLSLNNLFVSFFHHMVRGSKKRSHSTAASTPRGFYNSDIGFYTFGDLDYISAAAILESDAYIYSFVFICCGVIIEACLSSSTCPPTPAASSAHSPVPSSQGIINFRIIILSTADSFSKQSDHAKVFTEIMKAHFVEAHSSFWKVLYRIKNMWYTEFEKRYDGI</sequence>
<evidence type="ECO:0000313" key="2">
    <source>
        <dbReference type="Proteomes" id="UP001060085"/>
    </source>
</evidence>
<reference evidence="2" key="1">
    <citation type="journal article" date="2023" name="Nat. Plants">
        <title>Single-cell RNA sequencing provides a high-resolution roadmap for understanding the multicellular compartmentation of specialized metabolism.</title>
        <authorList>
            <person name="Sun S."/>
            <person name="Shen X."/>
            <person name="Li Y."/>
            <person name="Li Y."/>
            <person name="Wang S."/>
            <person name="Li R."/>
            <person name="Zhang H."/>
            <person name="Shen G."/>
            <person name="Guo B."/>
            <person name="Wei J."/>
            <person name="Xu J."/>
            <person name="St-Pierre B."/>
            <person name="Chen S."/>
            <person name="Sun C."/>
        </authorList>
    </citation>
    <scope>NUCLEOTIDE SEQUENCE [LARGE SCALE GENOMIC DNA]</scope>
</reference>
<accession>A0ACC0CB74</accession>
<name>A0ACC0CB74_CATRO</name>
<dbReference type="Proteomes" id="UP001060085">
    <property type="component" value="Linkage Group LG01"/>
</dbReference>
<protein>
    <submittedName>
        <fullName evidence="1">Uncharacterized protein</fullName>
    </submittedName>
</protein>
<evidence type="ECO:0000313" key="1">
    <source>
        <dbReference type="EMBL" id="KAI5682171.1"/>
    </source>
</evidence>
<organism evidence="1 2">
    <name type="scientific">Catharanthus roseus</name>
    <name type="common">Madagascar periwinkle</name>
    <name type="synonym">Vinca rosea</name>
    <dbReference type="NCBI Taxonomy" id="4058"/>
    <lineage>
        <taxon>Eukaryota</taxon>
        <taxon>Viridiplantae</taxon>
        <taxon>Streptophyta</taxon>
        <taxon>Embryophyta</taxon>
        <taxon>Tracheophyta</taxon>
        <taxon>Spermatophyta</taxon>
        <taxon>Magnoliopsida</taxon>
        <taxon>eudicotyledons</taxon>
        <taxon>Gunneridae</taxon>
        <taxon>Pentapetalae</taxon>
        <taxon>asterids</taxon>
        <taxon>lamiids</taxon>
        <taxon>Gentianales</taxon>
        <taxon>Apocynaceae</taxon>
        <taxon>Rauvolfioideae</taxon>
        <taxon>Vinceae</taxon>
        <taxon>Catharanthinae</taxon>
        <taxon>Catharanthus</taxon>
    </lineage>
</organism>
<comment type="caution">
    <text evidence="1">The sequence shown here is derived from an EMBL/GenBank/DDBJ whole genome shotgun (WGS) entry which is preliminary data.</text>
</comment>